<dbReference type="OMA" id="SIWAPEY"/>
<evidence type="ECO:0000256" key="2">
    <source>
        <dbReference type="ARBA" id="ARBA00022729"/>
    </source>
</evidence>
<keyword evidence="2 9" id="KW-0732">Signal</keyword>
<evidence type="ECO:0000256" key="4">
    <source>
        <dbReference type="ARBA" id="ARBA00022963"/>
    </source>
</evidence>
<dbReference type="KEGG" id="tca:659744"/>
<evidence type="ECO:0000256" key="1">
    <source>
        <dbReference type="ARBA" id="ARBA00010701"/>
    </source>
</evidence>
<reference evidence="11 12" key="1">
    <citation type="journal article" date="2008" name="Nature">
        <title>The genome of the model beetle and pest Tribolium castaneum.</title>
        <authorList>
            <consortium name="Tribolium Genome Sequencing Consortium"/>
            <person name="Richards S."/>
            <person name="Gibbs R.A."/>
            <person name="Weinstock G.M."/>
            <person name="Brown S.J."/>
            <person name="Denell R."/>
            <person name="Beeman R.W."/>
            <person name="Gibbs R."/>
            <person name="Beeman R.W."/>
            <person name="Brown S.J."/>
            <person name="Bucher G."/>
            <person name="Friedrich M."/>
            <person name="Grimmelikhuijzen C.J."/>
            <person name="Klingler M."/>
            <person name="Lorenzen M."/>
            <person name="Richards S."/>
            <person name="Roth S."/>
            <person name="Schroder R."/>
            <person name="Tautz D."/>
            <person name="Zdobnov E.M."/>
            <person name="Muzny D."/>
            <person name="Gibbs R.A."/>
            <person name="Weinstock G.M."/>
            <person name="Attaway T."/>
            <person name="Bell S."/>
            <person name="Buhay C.J."/>
            <person name="Chandrabose M.N."/>
            <person name="Chavez D."/>
            <person name="Clerk-Blankenburg K.P."/>
            <person name="Cree A."/>
            <person name="Dao M."/>
            <person name="Davis C."/>
            <person name="Chacko J."/>
            <person name="Dinh H."/>
            <person name="Dugan-Rocha S."/>
            <person name="Fowler G."/>
            <person name="Garner T.T."/>
            <person name="Garnes J."/>
            <person name="Gnirke A."/>
            <person name="Hawes A."/>
            <person name="Hernandez J."/>
            <person name="Hines S."/>
            <person name="Holder M."/>
            <person name="Hume J."/>
            <person name="Jhangiani S.N."/>
            <person name="Joshi V."/>
            <person name="Khan Z.M."/>
            <person name="Jackson L."/>
            <person name="Kovar C."/>
            <person name="Kowis A."/>
            <person name="Lee S."/>
            <person name="Lewis L.R."/>
            <person name="Margolis J."/>
            <person name="Morgan M."/>
            <person name="Nazareth L.V."/>
            <person name="Nguyen N."/>
            <person name="Okwuonu G."/>
            <person name="Parker D."/>
            <person name="Richards S."/>
            <person name="Ruiz S.J."/>
            <person name="Santibanez J."/>
            <person name="Savard J."/>
            <person name="Scherer S.E."/>
            <person name="Schneider B."/>
            <person name="Sodergren E."/>
            <person name="Tautz D."/>
            <person name="Vattahil S."/>
            <person name="Villasana D."/>
            <person name="White C.S."/>
            <person name="Wright R."/>
            <person name="Park Y."/>
            <person name="Beeman R.W."/>
            <person name="Lord J."/>
            <person name="Oppert B."/>
            <person name="Lorenzen M."/>
            <person name="Brown S."/>
            <person name="Wang L."/>
            <person name="Savard J."/>
            <person name="Tautz D."/>
            <person name="Richards S."/>
            <person name="Weinstock G."/>
            <person name="Gibbs R.A."/>
            <person name="Liu Y."/>
            <person name="Worley K."/>
            <person name="Weinstock G."/>
            <person name="Elsik C.G."/>
            <person name="Reese J.T."/>
            <person name="Elhaik E."/>
            <person name="Landan G."/>
            <person name="Graur D."/>
            <person name="Arensburger P."/>
            <person name="Atkinson P."/>
            <person name="Beeman R.W."/>
            <person name="Beidler J."/>
            <person name="Brown S.J."/>
            <person name="Demuth J.P."/>
            <person name="Drury D.W."/>
            <person name="Du Y.Z."/>
            <person name="Fujiwara H."/>
            <person name="Lorenzen M."/>
            <person name="Maselli V."/>
            <person name="Osanai M."/>
            <person name="Park Y."/>
            <person name="Robertson H.M."/>
            <person name="Tu Z."/>
            <person name="Wang J.J."/>
            <person name="Wang S."/>
            <person name="Richards S."/>
            <person name="Song H."/>
            <person name="Zhang L."/>
            <person name="Sodergren E."/>
            <person name="Werner D."/>
            <person name="Stanke M."/>
            <person name="Morgenstern B."/>
            <person name="Solovyev V."/>
            <person name="Kosarev P."/>
            <person name="Brown G."/>
            <person name="Chen H.C."/>
            <person name="Ermolaeva O."/>
            <person name="Hlavina W."/>
            <person name="Kapustin Y."/>
            <person name="Kiryutin B."/>
            <person name="Kitts P."/>
            <person name="Maglott D."/>
            <person name="Pruitt K."/>
            <person name="Sapojnikov V."/>
            <person name="Souvorov A."/>
            <person name="Mackey A.J."/>
            <person name="Waterhouse R.M."/>
            <person name="Wyder S."/>
            <person name="Zdobnov E.M."/>
            <person name="Zdobnov E.M."/>
            <person name="Wyder S."/>
            <person name="Kriventseva E.V."/>
            <person name="Kadowaki T."/>
            <person name="Bork P."/>
            <person name="Aranda M."/>
            <person name="Bao R."/>
            <person name="Beermann A."/>
            <person name="Berns N."/>
            <person name="Bolognesi R."/>
            <person name="Bonneton F."/>
            <person name="Bopp D."/>
            <person name="Brown S.J."/>
            <person name="Bucher G."/>
            <person name="Butts T."/>
            <person name="Chaumot A."/>
            <person name="Denell R.E."/>
            <person name="Ferrier D.E."/>
            <person name="Friedrich M."/>
            <person name="Gordon C.M."/>
            <person name="Jindra M."/>
            <person name="Klingler M."/>
            <person name="Lan Q."/>
            <person name="Lattorff H.M."/>
            <person name="Laudet V."/>
            <person name="von Levetsow C."/>
            <person name="Liu Z."/>
            <person name="Lutz R."/>
            <person name="Lynch J.A."/>
            <person name="da Fonseca R.N."/>
            <person name="Posnien N."/>
            <person name="Reuter R."/>
            <person name="Roth S."/>
            <person name="Savard J."/>
            <person name="Schinko J.B."/>
            <person name="Schmitt C."/>
            <person name="Schoppmeier M."/>
            <person name="Schroder R."/>
            <person name="Shippy T.D."/>
            <person name="Simonnet F."/>
            <person name="Marques-Souza H."/>
            <person name="Tautz D."/>
            <person name="Tomoyasu Y."/>
            <person name="Trauner J."/>
            <person name="Van der Zee M."/>
            <person name="Vervoort M."/>
            <person name="Wittkopp N."/>
            <person name="Wimmer E.A."/>
            <person name="Yang X."/>
            <person name="Jones A.K."/>
            <person name="Sattelle D.B."/>
            <person name="Ebert P.R."/>
            <person name="Nelson D."/>
            <person name="Scott J.G."/>
            <person name="Beeman R.W."/>
            <person name="Muthukrishnan S."/>
            <person name="Kramer K.J."/>
            <person name="Arakane Y."/>
            <person name="Beeman R.W."/>
            <person name="Zhu Q."/>
            <person name="Hogenkamp D."/>
            <person name="Dixit R."/>
            <person name="Oppert B."/>
            <person name="Jiang H."/>
            <person name="Zou Z."/>
            <person name="Marshall J."/>
            <person name="Elpidina E."/>
            <person name="Vinokurov K."/>
            <person name="Oppert C."/>
            <person name="Zou Z."/>
            <person name="Evans J."/>
            <person name="Lu Z."/>
            <person name="Zhao P."/>
            <person name="Sumathipala N."/>
            <person name="Altincicek B."/>
            <person name="Vilcinskas A."/>
            <person name="Williams M."/>
            <person name="Hultmark D."/>
            <person name="Hetru C."/>
            <person name="Jiang H."/>
            <person name="Grimmelikhuijzen C.J."/>
            <person name="Hauser F."/>
            <person name="Cazzamali G."/>
            <person name="Williamson M."/>
            <person name="Park Y."/>
            <person name="Li B."/>
            <person name="Tanaka Y."/>
            <person name="Predel R."/>
            <person name="Neupert S."/>
            <person name="Schachtner J."/>
            <person name="Verleyen P."/>
            <person name="Raible F."/>
            <person name="Bork P."/>
            <person name="Friedrich M."/>
            <person name="Walden K.K."/>
            <person name="Robertson H.M."/>
            <person name="Angeli S."/>
            <person name="Foret S."/>
            <person name="Bucher G."/>
            <person name="Schuetz S."/>
            <person name="Maleszka R."/>
            <person name="Wimmer E.A."/>
            <person name="Beeman R.W."/>
            <person name="Lorenzen M."/>
            <person name="Tomoyasu Y."/>
            <person name="Miller S.C."/>
            <person name="Grossmann D."/>
            <person name="Bucher G."/>
        </authorList>
    </citation>
    <scope>NUCLEOTIDE SEQUENCE [LARGE SCALE GENOMIC DNA]</scope>
    <source>
        <strain evidence="11 12">Georgia GA2</strain>
    </source>
</reference>
<gene>
    <name evidence="11" type="primary">AUGUSTUS-3.0.2_12841</name>
    <name evidence="11" type="ORF">TcasGA2_TC012841</name>
</gene>
<keyword evidence="3 7" id="KW-0378">Hydrolase</keyword>
<dbReference type="Pfam" id="PF04083">
    <property type="entry name" value="Abhydro_lipase"/>
    <property type="match status" value="1"/>
</dbReference>
<dbReference type="InterPro" id="IPR025483">
    <property type="entry name" value="Lipase_euk"/>
</dbReference>
<feature type="active site" description="Nucleophile" evidence="8">
    <location>
        <position position="182"/>
    </location>
</feature>
<feature type="chain" id="PRO_5007310882" description="Lipase" evidence="9">
    <location>
        <begin position="19"/>
        <end position="415"/>
    </location>
</feature>
<dbReference type="PANTHER" id="PTHR11005">
    <property type="entry name" value="LYSOSOMAL ACID LIPASE-RELATED"/>
    <property type="match status" value="1"/>
</dbReference>
<feature type="active site" description="Charge relay system" evidence="8">
    <location>
        <position position="352"/>
    </location>
</feature>
<organism evidence="11 12">
    <name type="scientific">Tribolium castaneum</name>
    <name type="common">Red flour beetle</name>
    <dbReference type="NCBI Taxonomy" id="7070"/>
    <lineage>
        <taxon>Eukaryota</taxon>
        <taxon>Metazoa</taxon>
        <taxon>Ecdysozoa</taxon>
        <taxon>Arthropoda</taxon>
        <taxon>Hexapoda</taxon>
        <taxon>Insecta</taxon>
        <taxon>Pterygota</taxon>
        <taxon>Neoptera</taxon>
        <taxon>Endopterygota</taxon>
        <taxon>Coleoptera</taxon>
        <taxon>Polyphaga</taxon>
        <taxon>Cucujiformia</taxon>
        <taxon>Tenebrionidae</taxon>
        <taxon>Tenebrionidae incertae sedis</taxon>
        <taxon>Tribolium</taxon>
    </lineage>
</organism>
<reference evidence="11 12" key="2">
    <citation type="journal article" date="2010" name="Nucleic Acids Res.">
        <title>BeetleBase in 2010: revisions to provide comprehensive genomic information for Tribolium castaneum.</title>
        <authorList>
            <person name="Kim H.S."/>
            <person name="Murphy T."/>
            <person name="Xia J."/>
            <person name="Caragea D."/>
            <person name="Park Y."/>
            <person name="Beeman R.W."/>
            <person name="Lorenzen M.D."/>
            <person name="Butcher S."/>
            <person name="Manak J.R."/>
            <person name="Brown S.J."/>
        </authorList>
    </citation>
    <scope>GENOME REANNOTATION</scope>
    <source>
        <strain evidence="11 12">Georgia GA2</strain>
    </source>
</reference>
<dbReference type="FunFam" id="3.40.50.1820:FF:000057">
    <property type="entry name" value="Lipase"/>
    <property type="match status" value="1"/>
</dbReference>
<evidence type="ECO:0000313" key="12">
    <source>
        <dbReference type="Proteomes" id="UP000007266"/>
    </source>
</evidence>
<dbReference type="EMBL" id="KQ971372">
    <property type="protein sequence ID" value="EFA10585.2"/>
    <property type="molecule type" value="Genomic_DNA"/>
</dbReference>
<keyword evidence="5" id="KW-0443">Lipid metabolism</keyword>
<keyword evidence="4 7" id="KW-0442">Lipid degradation</keyword>
<feature type="signal peptide" evidence="9">
    <location>
        <begin position="1"/>
        <end position="18"/>
    </location>
</feature>
<dbReference type="InterPro" id="IPR029058">
    <property type="entry name" value="AB_hydrolase_fold"/>
</dbReference>
<evidence type="ECO:0000259" key="10">
    <source>
        <dbReference type="Pfam" id="PF04083"/>
    </source>
</evidence>
<dbReference type="GO" id="GO:0016042">
    <property type="term" value="P:lipid catabolic process"/>
    <property type="evidence" value="ECO:0007669"/>
    <property type="project" value="UniProtKB-KW"/>
</dbReference>
<comment type="similarity">
    <text evidence="1 7">Belongs to the AB hydrolase superfamily. Lipase family.</text>
</comment>
<dbReference type="GO" id="GO:0006629">
    <property type="term" value="P:lipid metabolic process"/>
    <property type="evidence" value="ECO:0000318"/>
    <property type="project" value="GO_Central"/>
</dbReference>
<evidence type="ECO:0000256" key="8">
    <source>
        <dbReference type="PIRSR" id="PIRSR000862-1"/>
    </source>
</evidence>
<dbReference type="Proteomes" id="UP000007266">
    <property type="component" value="Linkage group 9"/>
</dbReference>
<feature type="active site" description="Charge relay system" evidence="8">
    <location>
        <position position="386"/>
    </location>
</feature>
<dbReference type="PIRSF" id="PIRSF000862">
    <property type="entry name" value="Steryl_ester_lip"/>
    <property type="match status" value="1"/>
</dbReference>
<protein>
    <recommendedName>
        <fullName evidence="7">Lipase</fullName>
    </recommendedName>
</protein>
<evidence type="ECO:0000256" key="7">
    <source>
        <dbReference type="PIRNR" id="PIRNR000862"/>
    </source>
</evidence>
<proteinExistence type="inferred from homology"/>
<evidence type="ECO:0000256" key="5">
    <source>
        <dbReference type="ARBA" id="ARBA00023098"/>
    </source>
</evidence>
<dbReference type="STRING" id="7070.D6X102"/>
<dbReference type="OrthoDB" id="9974421at2759"/>
<name>D6X102_TRICA</name>
<dbReference type="AlphaFoldDB" id="D6X102"/>
<keyword evidence="12" id="KW-1185">Reference proteome</keyword>
<dbReference type="SUPFAM" id="SSF53474">
    <property type="entry name" value="alpha/beta-Hydrolases"/>
    <property type="match status" value="1"/>
</dbReference>
<dbReference type="eggNOG" id="KOG2624">
    <property type="taxonomic scope" value="Eukaryota"/>
</dbReference>
<dbReference type="Gene3D" id="3.40.50.1820">
    <property type="entry name" value="alpha/beta hydrolase"/>
    <property type="match status" value="1"/>
</dbReference>
<evidence type="ECO:0000256" key="9">
    <source>
        <dbReference type="SAM" id="SignalP"/>
    </source>
</evidence>
<evidence type="ECO:0000256" key="3">
    <source>
        <dbReference type="ARBA" id="ARBA00022801"/>
    </source>
</evidence>
<evidence type="ECO:0000256" key="6">
    <source>
        <dbReference type="ARBA" id="ARBA00023180"/>
    </source>
</evidence>
<dbReference type="InParanoid" id="D6X102"/>
<evidence type="ECO:0000313" key="11">
    <source>
        <dbReference type="EMBL" id="EFA10585.2"/>
    </source>
</evidence>
<dbReference type="GO" id="GO:0016298">
    <property type="term" value="F:lipase activity"/>
    <property type="evidence" value="ECO:0000318"/>
    <property type="project" value="GO_Central"/>
</dbReference>
<sequence>MSLPLVFLYLFFPSSSVSINIKNNVCTKVASYHLAPISPDCRYNPDVLSDVQAMSQRHGYSFEKLPVTTDDGYILNIFKISSKNSVGDKLPVFVQHGIAENSGAWADKGNRSLAYRLVEEGHDVYLGNLRGSIFSNKHVKYSVNDPRYWNFNLDIMAANDLRSMLNFVAKSTGSKILYIGHSMGTTLSFMYSSEFSKEASQILQGIIALAPVGFLNGVPIIELARPIGIPLLDVLSVLHIRGLLYQEKIIHKLINVLCKNAVPEICYGFFSLATGPTKQFLPEDMLTFLSYWPSGLSIYQLKHYLQIGASKKFQKYDYGRIGNLKHYGSFKPPSYKLKDIKVPISLMYGENDILFRQKNVDRLFHEIGSHSKSKYAISAGRQGYSHIDFVYAKNLEDDLYQLMFDVLSSQMGSAK</sequence>
<keyword evidence="6" id="KW-0325">Glycoprotein</keyword>
<dbReference type="InterPro" id="IPR006693">
    <property type="entry name" value="AB_hydrolase_lipase"/>
</dbReference>
<accession>D6X102</accession>
<feature type="domain" description="Partial AB-hydrolase lipase" evidence="10">
    <location>
        <begin position="52"/>
        <end position="106"/>
    </location>
</feature>
<dbReference type="HOGENOM" id="CLU_010974_0_1_1"/>